<name>A0A5M3MY10_CONPW</name>
<comment type="caution">
    <text evidence="2">The sequence shown here is derived from an EMBL/GenBank/DDBJ whole genome shotgun (WGS) entry which is preliminary data.</text>
</comment>
<gene>
    <name evidence="2" type="ORF">CONPUDRAFT_142299</name>
</gene>
<dbReference type="EMBL" id="JH711575">
    <property type="protein sequence ID" value="EIW83664.1"/>
    <property type="molecule type" value="Genomic_DNA"/>
</dbReference>
<dbReference type="OrthoDB" id="2647100at2759"/>
<dbReference type="Proteomes" id="UP000053558">
    <property type="component" value="Unassembled WGS sequence"/>
</dbReference>
<reference evidence="3" key="1">
    <citation type="journal article" date="2012" name="Science">
        <title>The Paleozoic origin of enzymatic lignin decomposition reconstructed from 31 fungal genomes.</title>
        <authorList>
            <person name="Floudas D."/>
            <person name="Binder M."/>
            <person name="Riley R."/>
            <person name="Barry K."/>
            <person name="Blanchette R.A."/>
            <person name="Henrissat B."/>
            <person name="Martinez A.T."/>
            <person name="Otillar R."/>
            <person name="Spatafora J.W."/>
            <person name="Yadav J.S."/>
            <person name="Aerts A."/>
            <person name="Benoit I."/>
            <person name="Boyd A."/>
            <person name="Carlson A."/>
            <person name="Copeland A."/>
            <person name="Coutinho P.M."/>
            <person name="de Vries R.P."/>
            <person name="Ferreira P."/>
            <person name="Findley K."/>
            <person name="Foster B."/>
            <person name="Gaskell J."/>
            <person name="Glotzer D."/>
            <person name="Gorecki P."/>
            <person name="Heitman J."/>
            <person name="Hesse C."/>
            <person name="Hori C."/>
            <person name="Igarashi K."/>
            <person name="Jurgens J.A."/>
            <person name="Kallen N."/>
            <person name="Kersten P."/>
            <person name="Kohler A."/>
            <person name="Kuees U."/>
            <person name="Kumar T.K.A."/>
            <person name="Kuo A."/>
            <person name="LaButti K."/>
            <person name="Larrondo L.F."/>
            <person name="Lindquist E."/>
            <person name="Ling A."/>
            <person name="Lombard V."/>
            <person name="Lucas S."/>
            <person name="Lundell T."/>
            <person name="Martin R."/>
            <person name="McLaughlin D.J."/>
            <person name="Morgenstern I."/>
            <person name="Morin E."/>
            <person name="Murat C."/>
            <person name="Nagy L.G."/>
            <person name="Nolan M."/>
            <person name="Ohm R.A."/>
            <person name="Patyshakuliyeva A."/>
            <person name="Rokas A."/>
            <person name="Ruiz-Duenas F.J."/>
            <person name="Sabat G."/>
            <person name="Salamov A."/>
            <person name="Samejima M."/>
            <person name="Schmutz J."/>
            <person name="Slot J.C."/>
            <person name="St John F."/>
            <person name="Stenlid J."/>
            <person name="Sun H."/>
            <person name="Sun S."/>
            <person name="Syed K."/>
            <person name="Tsang A."/>
            <person name="Wiebenga A."/>
            <person name="Young D."/>
            <person name="Pisabarro A."/>
            <person name="Eastwood D.C."/>
            <person name="Martin F."/>
            <person name="Cullen D."/>
            <person name="Grigoriev I.V."/>
            <person name="Hibbett D.S."/>
        </authorList>
    </citation>
    <scope>NUCLEOTIDE SEQUENCE [LARGE SCALE GENOMIC DNA]</scope>
    <source>
        <strain evidence="3">RWD-64-598 SS2</strain>
    </source>
</reference>
<evidence type="ECO:0000313" key="3">
    <source>
        <dbReference type="Proteomes" id="UP000053558"/>
    </source>
</evidence>
<evidence type="ECO:0000256" key="1">
    <source>
        <dbReference type="SAM" id="Phobius"/>
    </source>
</evidence>
<keyword evidence="1" id="KW-1133">Transmembrane helix</keyword>
<keyword evidence="1" id="KW-0812">Transmembrane</keyword>
<sequence length="419" mass="46091">MNHWRQYQRLLRYIQTVDRKKIGNFFRNVTPSATKEDVSVRPKRSDVAVYAMSIATLGHLCSFLHVTLFALHVILFALRAGSVDHRMMVPITGNNSRISTALSLYSTILVAITQRLGMLNVIRRRQKLTVLADASSAWFGLGSALMGLWANIRRPAGIVSSAIIAVYSASIMSLHVVSGSIMSLTPFNQTEVTNVPTLIAWPSSSTFSEMQNVDWQTITSLVSNLGKLNTFNTQGLDNATLYDTFQQPNPATGTAQLNATTIGFDCGLIPKANMSLSFWSNDSSWELDYSTGEMNFSQVAFQLPCAGQTQNYYDLSDVMSSVFSHKDENSLIAYTLTVSPTMPSSSIADYALPITWYTGGVGERIVQTNALQKDPLSANDGPYRDWQGLLEGMTLSSLLDNSVMSAWILRSSICISTIP</sequence>
<evidence type="ECO:0000313" key="2">
    <source>
        <dbReference type="EMBL" id="EIW83664.1"/>
    </source>
</evidence>
<dbReference type="GeneID" id="19201727"/>
<dbReference type="RefSeq" id="XP_007765607.1">
    <property type="nucleotide sequence ID" value="XM_007767417.1"/>
</dbReference>
<organism evidence="2 3">
    <name type="scientific">Coniophora puteana (strain RWD-64-598)</name>
    <name type="common">Brown rot fungus</name>
    <dbReference type="NCBI Taxonomy" id="741705"/>
    <lineage>
        <taxon>Eukaryota</taxon>
        <taxon>Fungi</taxon>
        <taxon>Dikarya</taxon>
        <taxon>Basidiomycota</taxon>
        <taxon>Agaricomycotina</taxon>
        <taxon>Agaricomycetes</taxon>
        <taxon>Agaricomycetidae</taxon>
        <taxon>Boletales</taxon>
        <taxon>Coniophorineae</taxon>
        <taxon>Coniophoraceae</taxon>
        <taxon>Coniophora</taxon>
    </lineage>
</organism>
<dbReference type="AlphaFoldDB" id="A0A5M3MY10"/>
<accession>A0A5M3MY10</accession>
<keyword evidence="3" id="KW-1185">Reference proteome</keyword>
<protein>
    <submittedName>
        <fullName evidence="2">Uncharacterized protein</fullName>
    </submittedName>
</protein>
<feature type="transmembrane region" description="Helical" evidence="1">
    <location>
        <begin position="98"/>
        <end position="116"/>
    </location>
</feature>
<feature type="transmembrane region" description="Helical" evidence="1">
    <location>
        <begin position="49"/>
        <end position="78"/>
    </location>
</feature>
<dbReference type="KEGG" id="cput:CONPUDRAFT_142299"/>
<proteinExistence type="predicted"/>
<keyword evidence="1" id="KW-0472">Membrane</keyword>
<feature type="transmembrane region" description="Helical" evidence="1">
    <location>
        <begin position="156"/>
        <end position="177"/>
    </location>
</feature>